<comment type="caution">
    <text evidence="1">The sequence shown here is derived from an EMBL/GenBank/DDBJ whole genome shotgun (WGS) entry which is preliminary data.</text>
</comment>
<name>A0ABV0U960_9TELE</name>
<dbReference type="Proteomes" id="UP001482620">
    <property type="component" value="Unassembled WGS sequence"/>
</dbReference>
<proteinExistence type="predicted"/>
<organism evidence="1 2">
    <name type="scientific">Ilyodon furcidens</name>
    <name type="common">goldbreast splitfin</name>
    <dbReference type="NCBI Taxonomy" id="33524"/>
    <lineage>
        <taxon>Eukaryota</taxon>
        <taxon>Metazoa</taxon>
        <taxon>Chordata</taxon>
        <taxon>Craniata</taxon>
        <taxon>Vertebrata</taxon>
        <taxon>Euteleostomi</taxon>
        <taxon>Actinopterygii</taxon>
        <taxon>Neopterygii</taxon>
        <taxon>Teleostei</taxon>
        <taxon>Neoteleostei</taxon>
        <taxon>Acanthomorphata</taxon>
        <taxon>Ovalentaria</taxon>
        <taxon>Atherinomorphae</taxon>
        <taxon>Cyprinodontiformes</taxon>
        <taxon>Goodeidae</taxon>
        <taxon>Ilyodon</taxon>
    </lineage>
</organism>
<reference evidence="1 2" key="1">
    <citation type="submission" date="2021-06" db="EMBL/GenBank/DDBJ databases">
        <authorList>
            <person name="Palmer J.M."/>
        </authorList>
    </citation>
    <scope>NUCLEOTIDE SEQUENCE [LARGE SCALE GENOMIC DNA]</scope>
    <source>
        <strain evidence="2">if_2019</strain>
        <tissue evidence="1">Muscle</tissue>
    </source>
</reference>
<evidence type="ECO:0000313" key="2">
    <source>
        <dbReference type="Proteomes" id="UP001482620"/>
    </source>
</evidence>
<dbReference type="EMBL" id="JAHRIQ010061759">
    <property type="protein sequence ID" value="MEQ2241725.1"/>
    <property type="molecule type" value="Genomic_DNA"/>
</dbReference>
<sequence length="110" mass="12659">MCLAPFFSLKACSNDKKLNMRRKVYHERRKEARSLLKSLPTAFQALLEPVKSKQQKCFSGEGSLCSRGGHGERIFLNFAPWGQVEFKWQVHRTPTESGSEEKSKLQFIPQ</sequence>
<accession>A0ABV0U960</accession>
<protein>
    <submittedName>
        <fullName evidence="1">Uncharacterized protein</fullName>
    </submittedName>
</protein>
<keyword evidence="2" id="KW-1185">Reference proteome</keyword>
<evidence type="ECO:0000313" key="1">
    <source>
        <dbReference type="EMBL" id="MEQ2241725.1"/>
    </source>
</evidence>
<gene>
    <name evidence="1" type="ORF">ILYODFUR_028258</name>
</gene>